<proteinExistence type="predicted"/>
<feature type="region of interest" description="Disordered" evidence="1">
    <location>
        <begin position="1"/>
        <end position="49"/>
    </location>
</feature>
<dbReference type="Proteomes" id="UP001174934">
    <property type="component" value="Unassembled WGS sequence"/>
</dbReference>
<accession>A0AA39WHR3</accession>
<feature type="compositionally biased region" description="Pro residues" evidence="1">
    <location>
        <begin position="84"/>
        <end position="94"/>
    </location>
</feature>
<dbReference type="AlphaFoldDB" id="A0AA39WHR3"/>
<organism evidence="2 3">
    <name type="scientific">Bombardia bombarda</name>
    <dbReference type="NCBI Taxonomy" id="252184"/>
    <lineage>
        <taxon>Eukaryota</taxon>
        <taxon>Fungi</taxon>
        <taxon>Dikarya</taxon>
        <taxon>Ascomycota</taxon>
        <taxon>Pezizomycotina</taxon>
        <taxon>Sordariomycetes</taxon>
        <taxon>Sordariomycetidae</taxon>
        <taxon>Sordariales</taxon>
        <taxon>Lasiosphaeriaceae</taxon>
        <taxon>Bombardia</taxon>
    </lineage>
</organism>
<gene>
    <name evidence="2" type="ORF">B0T17DRAFT_538636</name>
</gene>
<evidence type="ECO:0000313" key="2">
    <source>
        <dbReference type="EMBL" id="KAK0615625.1"/>
    </source>
</evidence>
<protein>
    <submittedName>
        <fullName evidence="2">Uncharacterized protein</fullName>
    </submittedName>
</protein>
<feature type="region of interest" description="Disordered" evidence="1">
    <location>
        <begin position="61"/>
        <end position="144"/>
    </location>
</feature>
<dbReference type="EMBL" id="JAULSR010000006">
    <property type="protein sequence ID" value="KAK0615625.1"/>
    <property type="molecule type" value="Genomic_DNA"/>
</dbReference>
<reference evidence="2" key="1">
    <citation type="submission" date="2023-06" db="EMBL/GenBank/DDBJ databases">
        <title>Genome-scale phylogeny and comparative genomics of the fungal order Sordariales.</title>
        <authorList>
            <consortium name="Lawrence Berkeley National Laboratory"/>
            <person name="Hensen N."/>
            <person name="Bonometti L."/>
            <person name="Westerberg I."/>
            <person name="Brannstrom I.O."/>
            <person name="Guillou S."/>
            <person name="Cros-Aarteil S."/>
            <person name="Calhoun S."/>
            <person name="Haridas S."/>
            <person name="Kuo A."/>
            <person name="Mondo S."/>
            <person name="Pangilinan J."/>
            <person name="Riley R."/>
            <person name="LaButti K."/>
            <person name="Andreopoulos B."/>
            <person name="Lipzen A."/>
            <person name="Chen C."/>
            <person name="Yanf M."/>
            <person name="Daum C."/>
            <person name="Ng V."/>
            <person name="Clum A."/>
            <person name="Steindorff A."/>
            <person name="Ohm R."/>
            <person name="Martin F."/>
            <person name="Silar P."/>
            <person name="Natvig D."/>
            <person name="Lalanne C."/>
            <person name="Gautier V."/>
            <person name="Ament-velasquez S.L."/>
            <person name="Kruys A."/>
            <person name="Hutchinson M.I."/>
            <person name="Powell A.J."/>
            <person name="Barry K."/>
            <person name="Miller A.N."/>
            <person name="Grigoriev I.V."/>
            <person name="Debuchy R."/>
            <person name="Gladieux P."/>
            <person name="Thoren M.H."/>
            <person name="Johannesson H."/>
        </authorList>
    </citation>
    <scope>NUCLEOTIDE SEQUENCE</scope>
    <source>
        <strain evidence="2">SMH3391-2</strain>
    </source>
</reference>
<keyword evidence="3" id="KW-1185">Reference proteome</keyword>
<evidence type="ECO:0000256" key="1">
    <source>
        <dbReference type="SAM" id="MobiDB-lite"/>
    </source>
</evidence>
<sequence length="144" mass="14936">MRRSILSNAARPLRSATSALAHQQPRRMFASPAAHPAGEQPEQVHPIGAFYESILNSQLYADKKPEVPPKSAAPSAQPDTPATPDAPKPAPAATPKPASNSRAATEEAAPAAQAAPTKPRRNGRKPKDADSKAKPEPASSSGPA</sequence>
<evidence type="ECO:0000313" key="3">
    <source>
        <dbReference type="Proteomes" id="UP001174934"/>
    </source>
</evidence>
<comment type="caution">
    <text evidence="2">The sequence shown here is derived from an EMBL/GenBank/DDBJ whole genome shotgun (WGS) entry which is preliminary data.</text>
</comment>
<feature type="compositionally biased region" description="Low complexity" evidence="1">
    <location>
        <begin position="72"/>
        <end position="83"/>
    </location>
</feature>
<feature type="compositionally biased region" description="Low complexity" evidence="1">
    <location>
        <begin position="106"/>
        <end position="117"/>
    </location>
</feature>
<name>A0AA39WHR3_9PEZI</name>
<feature type="compositionally biased region" description="Basic and acidic residues" evidence="1">
    <location>
        <begin position="125"/>
        <end position="135"/>
    </location>
</feature>